<dbReference type="Gene3D" id="1.10.10.10">
    <property type="entry name" value="Winged helix-like DNA-binding domain superfamily/Winged helix DNA-binding domain"/>
    <property type="match status" value="1"/>
</dbReference>
<feature type="domain" description="HTH lysR-type" evidence="5">
    <location>
        <begin position="9"/>
        <end position="61"/>
    </location>
</feature>
<gene>
    <name evidence="6" type="ORF">GCM10010171_09970</name>
</gene>
<dbReference type="SUPFAM" id="SSF53850">
    <property type="entry name" value="Periplasmic binding protein-like II"/>
    <property type="match status" value="1"/>
</dbReference>
<accession>A0A918G611</accession>
<dbReference type="CDD" id="cd08414">
    <property type="entry name" value="PBP2_LTTR_aromatics_like"/>
    <property type="match status" value="1"/>
</dbReference>
<comment type="caution">
    <text evidence="6">The sequence shown here is derived from an EMBL/GenBank/DDBJ whole genome shotgun (WGS) entry which is preliminary data.</text>
</comment>
<dbReference type="PROSITE" id="PS50931">
    <property type="entry name" value="HTH_LYSR"/>
    <property type="match status" value="1"/>
</dbReference>
<comment type="similarity">
    <text evidence="1">Belongs to the LysR transcriptional regulatory family.</text>
</comment>
<evidence type="ECO:0000256" key="1">
    <source>
        <dbReference type="ARBA" id="ARBA00009437"/>
    </source>
</evidence>
<dbReference type="GO" id="GO:0032993">
    <property type="term" value="C:protein-DNA complex"/>
    <property type="evidence" value="ECO:0007669"/>
    <property type="project" value="TreeGrafter"/>
</dbReference>
<keyword evidence="3" id="KW-0238">DNA-binding</keyword>
<keyword evidence="4" id="KW-0804">Transcription</keyword>
<keyword evidence="7" id="KW-1185">Reference proteome</keyword>
<keyword evidence="2" id="KW-0805">Transcription regulation</keyword>
<dbReference type="InterPro" id="IPR000847">
    <property type="entry name" value="LysR_HTH_N"/>
</dbReference>
<dbReference type="GO" id="GO:0003677">
    <property type="term" value="F:DNA binding"/>
    <property type="evidence" value="ECO:0007669"/>
    <property type="project" value="UniProtKB-KW"/>
</dbReference>
<dbReference type="SUPFAM" id="SSF46785">
    <property type="entry name" value="Winged helix' DNA-binding domain"/>
    <property type="match status" value="1"/>
</dbReference>
<protein>
    <submittedName>
        <fullName evidence="6">LysR family transcriptional regulator</fullName>
    </submittedName>
</protein>
<dbReference type="EMBL" id="BMRB01000001">
    <property type="protein sequence ID" value="GGS19390.1"/>
    <property type="molecule type" value="Genomic_DNA"/>
</dbReference>
<proteinExistence type="inferred from homology"/>
<dbReference type="PANTHER" id="PTHR30346">
    <property type="entry name" value="TRANSCRIPTIONAL DUAL REGULATOR HCAR-RELATED"/>
    <property type="match status" value="1"/>
</dbReference>
<dbReference type="PANTHER" id="PTHR30346:SF0">
    <property type="entry name" value="HCA OPERON TRANSCRIPTIONAL ACTIVATOR HCAR"/>
    <property type="match status" value="1"/>
</dbReference>
<evidence type="ECO:0000313" key="6">
    <source>
        <dbReference type="EMBL" id="GGS19390.1"/>
    </source>
</evidence>
<dbReference type="InterPro" id="IPR036388">
    <property type="entry name" value="WH-like_DNA-bd_sf"/>
</dbReference>
<sequence>MVMLERHELDAFLTLAEELHFGSTAERLRVSTARISQTIARLERRVGVPLFTRTSRRVELTATGRRLAEEVGPEWARIRAAVERAIEHGRGTTGTLTVAFVGAASGQLLVGVAEVFGERLPGCRVVIREARAGEVLPWLRGGEVDLALSTLPAPDADIAAGPVLVREARMLAVPANHPYARRDSVSAADLARVPLLTEPIQEALTLVGAGQGVLPVGAHARRYHPRPDVVYVLIDDAEPVEWALLWRADGATARVRAFAEAAVDLLGQP</sequence>
<evidence type="ECO:0000313" key="7">
    <source>
        <dbReference type="Proteomes" id="UP000660680"/>
    </source>
</evidence>
<dbReference type="InterPro" id="IPR036390">
    <property type="entry name" value="WH_DNA-bd_sf"/>
</dbReference>
<evidence type="ECO:0000259" key="5">
    <source>
        <dbReference type="PROSITE" id="PS50931"/>
    </source>
</evidence>
<evidence type="ECO:0000256" key="4">
    <source>
        <dbReference type="ARBA" id="ARBA00023163"/>
    </source>
</evidence>
<dbReference type="Gene3D" id="3.40.190.10">
    <property type="entry name" value="Periplasmic binding protein-like II"/>
    <property type="match status" value="4"/>
</dbReference>
<dbReference type="GO" id="GO:0003700">
    <property type="term" value="F:DNA-binding transcription factor activity"/>
    <property type="evidence" value="ECO:0007669"/>
    <property type="project" value="InterPro"/>
</dbReference>
<evidence type="ECO:0000256" key="2">
    <source>
        <dbReference type="ARBA" id="ARBA00023015"/>
    </source>
</evidence>
<evidence type="ECO:0000256" key="3">
    <source>
        <dbReference type="ARBA" id="ARBA00023125"/>
    </source>
</evidence>
<organism evidence="6 7">
    <name type="scientific">Actinokineospora fastidiosa</name>
    <dbReference type="NCBI Taxonomy" id="1816"/>
    <lineage>
        <taxon>Bacteria</taxon>
        <taxon>Bacillati</taxon>
        <taxon>Actinomycetota</taxon>
        <taxon>Actinomycetes</taxon>
        <taxon>Pseudonocardiales</taxon>
        <taxon>Pseudonocardiaceae</taxon>
        <taxon>Actinokineospora</taxon>
    </lineage>
</organism>
<name>A0A918G611_9PSEU</name>
<dbReference type="Pfam" id="PF03466">
    <property type="entry name" value="LysR_substrate"/>
    <property type="match status" value="1"/>
</dbReference>
<dbReference type="AlphaFoldDB" id="A0A918G611"/>
<dbReference type="Pfam" id="PF00126">
    <property type="entry name" value="HTH_1"/>
    <property type="match status" value="1"/>
</dbReference>
<reference evidence="6" key="2">
    <citation type="submission" date="2020-09" db="EMBL/GenBank/DDBJ databases">
        <authorList>
            <person name="Sun Q."/>
            <person name="Ohkuma M."/>
        </authorList>
    </citation>
    <scope>NUCLEOTIDE SEQUENCE</scope>
    <source>
        <strain evidence="6">JCM 3276</strain>
    </source>
</reference>
<dbReference type="InterPro" id="IPR005119">
    <property type="entry name" value="LysR_subst-bd"/>
</dbReference>
<dbReference type="Proteomes" id="UP000660680">
    <property type="component" value="Unassembled WGS sequence"/>
</dbReference>
<reference evidence="6" key="1">
    <citation type="journal article" date="2014" name="Int. J. Syst. Evol. Microbiol.">
        <title>Complete genome sequence of Corynebacterium casei LMG S-19264T (=DSM 44701T), isolated from a smear-ripened cheese.</title>
        <authorList>
            <consortium name="US DOE Joint Genome Institute (JGI-PGF)"/>
            <person name="Walter F."/>
            <person name="Albersmeier A."/>
            <person name="Kalinowski J."/>
            <person name="Ruckert C."/>
        </authorList>
    </citation>
    <scope>NUCLEOTIDE SEQUENCE</scope>
    <source>
        <strain evidence="6">JCM 3276</strain>
    </source>
</reference>